<protein>
    <submittedName>
        <fullName evidence="4">Kelch-like protein 24</fullName>
    </submittedName>
</protein>
<dbReference type="InterPro" id="IPR015915">
    <property type="entry name" value="Kelch-typ_b-propeller"/>
</dbReference>
<dbReference type="Proteomes" id="UP000242188">
    <property type="component" value="Unassembled WGS sequence"/>
</dbReference>
<sequence>MAVRDTLMQGIQEYYEANRYTDVIVQVGDQSFHCHRIVLSAVSKFFDAMYSSGMRESREDRVRLKDITPPVFKLVISYVYKDTDVLTEHTAEDLFKTSSLLQIDSLLTKCETFMENKMNSENCLGVWKLARAFHNTNLEAKCWTYIQKRFEEIRLTDEFVRLELDELCEIIKEDDLAVIREENVCDAVLRWVDAEEDERRVSIGIVFSHLRLTLLSLEYLLNELDSLQLIQSNDICAKLVRQAVKIHALPAKRNDQCHLLQPQRERSNKETVLTVIGRRLKENGERITELIAYSFAQQRWYSLHPTPPDMGEEFATCCHGDDLFITGGTSKLNSCYYFSSKLSRWRSRASMTSGRYRHCMVSVKDVLYVLGGYNAGTMKSVEEYDVRNDMWRPVGDLHIGVDASCAVALGNKIYTFGGWLGCAEETAAIQCFNTETYACTHVSNLPSPSKFTRAVVCRNRIEVLCSEGKLVSFIENGSTKLIGKIPNFYRKNFSMIRDNSDSARLLVLGGEDTYEYRKTRSEGTHHRDIYAITGEDVSVCEDRQFPTMMEVEGCYYMFINKQEFHTDYEKMLIEFDV</sequence>
<dbReference type="Gene3D" id="1.25.40.420">
    <property type="match status" value="1"/>
</dbReference>
<evidence type="ECO:0000259" key="3">
    <source>
        <dbReference type="PROSITE" id="PS50097"/>
    </source>
</evidence>
<dbReference type="InterPro" id="IPR000210">
    <property type="entry name" value="BTB/POZ_dom"/>
</dbReference>
<dbReference type="PROSITE" id="PS50097">
    <property type="entry name" value="BTB"/>
    <property type="match status" value="1"/>
</dbReference>
<evidence type="ECO:0000256" key="2">
    <source>
        <dbReference type="ARBA" id="ARBA00022737"/>
    </source>
</evidence>
<dbReference type="SMART" id="SM00875">
    <property type="entry name" value="BACK"/>
    <property type="match status" value="1"/>
</dbReference>
<dbReference type="Pfam" id="PF00651">
    <property type="entry name" value="BTB"/>
    <property type="match status" value="1"/>
</dbReference>
<dbReference type="FunFam" id="1.25.40.420:FF:000001">
    <property type="entry name" value="Kelch-like family member 12"/>
    <property type="match status" value="1"/>
</dbReference>
<accession>A0A210PN57</accession>
<organism evidence="4 5">
    <name type="scientific">Mizuhopecten yessoensis</name>
    <name type="common">Japanese scallop</name>
    <name type="synonym">Patinopecten yessoensis</name>
    <dbReference type="NCBI Taxonomy" id="6573"/>
    <lineage>
        <taxon>Eukaryota</taxon>
        <taxon>Metazoa</taxon>
        <taxon>Spiralia</taxon>
        <taxon>Lophotrochozoa</taxon>
        <taxon>Mollusca</taxon>
        <taxon>Bivalvia</taxon>
        <taxon>Autobranchia</taxon>
        <taxon>Pteriomorphia</taxon>
        <taxon>Pectinida</taxon>
        <taxon>Pectinoidea</taxon>
        <taxon>Pectinidae</taxon>
        <taxon>Mizuhopecten</taxon>
    </lineage>
</organism>
<dbReference type="SMART" id="SM00612">
    <property type="entry name" value="Kelch"/>
    <property type="match status" value="3"/>
</dbReference>
<dbReference type="InterPro" id="IPR011333">
    <property type="entry name" value="SKP1/BTB/POZ_sf"/>
</dbReference>
<dbReference type="InterPro" id="IPR006652">
    <property type="entry name" value="Kelch_1"/>
</dbReference>
<keyword evidence="5" id="KW-1185">Reference proteome</keyword>
<feature type="domain" description="BTB" evidence="3">
    <location>
        <begin position="21"/>
        <end position="88"/>
    </location>
</feature>
<dbReference type="Gene3D" id="3.30.710.10">
    <property type="entry name" value="Potassium Channel Kv1.1, Chain A"/>
    <property type="match status" value="1"/>
</dbReference>
<dbReference type="SUPFAM" id="SSF54695">
    <property type="entry name" value="POZ domain"/>
    <property type="match status" value="1"/>
</dbReference>
<evidence type="ECO:0000313" key="5">
    <source>
        <dbReference type="Proteomes" id="UP000242188"/>
    </source>
</evidence>
<comment type="caution">
    <text evidence="4">The sequence shown here is derived from an EMBL/GenBank/DDBJ whole genome shotgun (WGS) entry which is preliminary data.</text>
</comment>
<dbReference type="PANTHER" id="PTHR24412">
    <property type="entry name" value="KELCH PROTEIN"/>
    <property type="match status" value="1"/>
</dbReference>
<dbReference type="STRING" id="6573.A0A210PN57"/>
<dbReference type="PANTHER" id="PTHR24412:SF489">
    <property type="entry name" value="RING FINGER DOMAIN AND KELCH REPEAT-CONTAINING PROTEIN DDB_G0271372"/>
    <property type="match status" value="1"/>
</dbReference>
<dbReference type="SUPFAM" id="SSF117281">
    <property type="entry name" value="Kelch motif"/>
    <property type="match status" value="1"/>
</dbReference>
<dbReference type="SMART" id="SM00225">
    <property type="entry name" value="BTB"/>
    <property type="match status" value="1"/>
</dbReference>
<reference evidence="4 5" key="1">
    <citation type="journal article" date="2017" name="Nat. Ecol. Evol.">
        <title>Scallop genome provides insights into evolution of bilaterian karyotype and development.</title>
        <authorList>
            <person name="Wang S."/>
            <person name="Zhang J."/>
            <person name="Jiao W."/>
            <person name="Li J."/>
            <person name="Xun X."/>
            <person name="Sun Y."/>
            <person name="Guo X."/>
            <person name="Huan P."/>
            <person name="Dong B."/>
            <person name="Zhang L."/>
            <person name="Hu X."/>
            <person name="Sun X."/>
            <person name="Wang J."/>
            <person name="Zhao C."/>
            <person name="Wang Y."/>
            <person name="Wang D."/>
            <person name="Huang X."/>
            <person name="Wang R."/>
            <person name="Lv J."/>
            <person name="Li Y."/>
            <person name="Zhang Z."/>
            <person name="Liu B."/>
            <person name="Lu W."/>
            <person name="Hui Y."/>
            <person name="Liang J."/>
            <person name="Zhou Z."/>
            <person name="Hou R."/>
            <person name="Li X."/>
            <person name="Liu Y."/>
            <person name="Li H."/>
            <person name="Ning X."/>
            <person name="Lin Y."/>
            <person name="Zhao L."/>
            <person name="Xing Q."/>
            <person name="Dou J."/>
            <person name="Li Y."/>
            <person name="Mao J."/>
            <person name="Guo H."/>
            <person name="Dou H."/>
            <person name="Li T."/>
            <person name="Mu C."/>
            <person name="Jiang W."/>
            <person name="Fu Q."/>
            <person name="Fu X."/>
            <person name="Miao Y."/>
            <person name="Liu J."/>
            <person name="Yu Q."/>
            <person name="Li R."/>
            <person name="Liao H."/>
            <person name="Li X."/>
            <person name="Kong Y."/>
            <person name="Jiang Z."/>
            <person name="Chourrout D."/>
            <person name="Li R."/>
            <person name="Bao Z."/>
        </authorList>
    </citation>
    <scope>NUCLEOTIDE SEQUENCE [LARGE SCALE GENOMIC DNA]</scope>
    <source>
        <strain evidence="4 5">PY_sf001</strain>
    </source>
</reference>
<dbReference type="Pfam" id="PF07707">
    <property type="entry name" value="BACK"/>
    <property type="match status" value="1"/>
</dbReference>
<dbReference type="AlphaFoldDB" id="A0A210PN57"/>
<dbReference type="Gene3D" id="2.120.10.80">
    <property type="entry name" value="Kelch-type beta propeller"/>
    <property type="match status" value="1"/>
</dbReference>
<proteinExistence type="predicted"/>
<dbReference type="EMBL" id="NEDP02005577">
    <property type="protein sequence ID" value="OWF37866.1"/>
    <property type="molecule type" value="Genomic_DNA"/>
</dbReference>
<evidence type="ECO:0000313" key="4">
    <source>
        <dbReference type="EMBL" id="OWF37866.1"/>
    </source>
</evidence>
<dbReference type="OrthoDB" id="6136010at2759"/>
<dbReference type="Pfam" id="PF01344">
    <property type="entry name" value="Kelch_1"/>
    <property type="match status" value="2"/>
</dbReference>
<gene>
    <name evidence="4" type="ORF">KP79_PYT25273</name>
</gene>
<keyword evidence="1" id="KW-0880">Kelch repeat</keyword>
<keyword evidence="2" id="KW-0677">Repeat</keyword>
<name>A0A210PN57_MIZYE</name>
<dbReference type="InterPro" id="IPR011705">
    <property type="entry name" value="BACK"/>
</dbReference>
<evidence type="ECO:0000256" key="1">
    <source>
        <dbReference type="ARBA" id="ARBA00022441"/>
    </source>
</evidence>